<organism evidence="10 11">
    <name type="scientific">Schistosoma japonicum</name>
    <name type="common">Blood fluke</name>
    <dbReference type="NCBI Taxonomy" id="6182"/>
    <lineage>
        <taxon>Eukaryota</taxon>
        <taxon>Metazoa</taxon>
        <taxon>Spiralia</taxon>
        <taxon>Lophotrochozoa</taxon>
        <taxon>Platyhelminthes</taxon>
        <taxon>Trematoda</taxon>
        <taxon>Digenea</taxon>
        <taxon>Strigeidida</taxon>
        <taxon>Schistosomatoidea</taxon>
        <taxon>Schistosomatidae</taxon>
        <taxon>Schistosoma</taxon>
    </lineage>
</organism>
<feature type="compositionally biased region" description="Low complexity" evidence="7">
    <location>
        <begin position="737"/>
        <end position="757"/>
    </location>
</feature>
<keyword evidence="6" id="KW-0539">Nucleus</keyword>
<evidence type="ECO:0000259" key="8">
    <source>
        <dbReference type="SMART" id="SM01267"/>
    </source>
</evidence>
<dbReference type="InterPro" id="IPR040159">
    <property type="entry name" value="CLS_fam"/>
</dbReference>
<dbReference type="GO" id="GO:0000978">
    <property type="term" value="F:RNA polymerase II cis-regulatory region sequence-specific DNA binding"/>
    <property type="evidence" value="ECO:0007669"/>
    <property type="project" value="InterPro"/>
</dbReference>
<dbReference type="Pfam" id="PF09270">
    <property type="entry name" value="BTD"/>
    <property type="match status" value="1"/>
</dbReference>
<evidence type="ECO:0000256" key="4">
    <source>
        <dbReference type="ARBA" id="ARBA00023125"/>
    </source>
</evidence>
<dbReference type="Gene3D" id="2.60.40.1450">
    <property type="entry name" value="LAG1, DNA binding domain"/>
    <property type="match status" value="1"/>
</dbReference>
<keyword evidence="4" id="KW-0238">DNA-binding</keyword>
<evidence type="ECO:0000256" key="2">
    <source>
        <dbReference type="ARBA" id="ARBA00009704"/>
    </source>
</evidence>
<dbReference type="STRING" id="6182.A0A4Z2DVF8"/>
<feature type="region of interest" description="Disordered" evidence="7">
    <location>
        <begin position="737"/>
        <end position="771"/>
    </location>
</feature>
<dbReference type="EMBL" id="SKCS01000026">
    <property type="protein sequence ID" value="TNN20447.1"/>
    <property type="molecule type" value="Genomic_DNA"/>
</dbReference>
<evidence type="ECO:0000256" key="3">
    <source>
        <dbReference type="ARBA" id="ARBA00023015"/>
    </source>
</evidence>
<feature type="compositionally biased region" description="Low complexity" evidence="7">
    <location>
        <begin position="1572"/>
        <end position="1583"/>
    </location>
</feature>
<name>A0A4Z2DVF8_SCHJA</name>
<dbReference type="InterPro" id="IPR008967">
    <property type="entry name" value="p53-like_TF_DNA-bd_sf"/>
</dbReference>
<gene>
    <name evidence="10" type="ORF">EWB00_004024</name>
</gene>
<dbReference type="SUPFAM" id="SSF110217">
    <property type="entry name" value="DNA-binding protein LAG-1 (CSL)"/>
    <property type="match status" value="1"/>
</dbReference>
<dbReference type="InterPro" id="IPR015350">
    <property type="entry name" value="Beta-trefoil_DNA-bd_dom"/>
</dbReference>
<dbReference type="SMART" id="SM01268">
    <property type="entry name" value="BTD"/>
    <property type="match status" value="1"/>
</dbReference>
<dbReference type="FunFam" id="2.80.10.50:FF:000003">
    <property type="entry name" value="recombining binding protein suppressor of hairless"/>
    <property type="match status" value="1"/>
</dbReference>
<dbReference type="SUPFAM" id="SSF49417">
    <property type="entry name" value="p53-like transcription factors"/>
    <property type="match status" value="1"/>
</dbReference>
<dbReference type="Proteomes" id="UP000311919">
    <property type="component" value="Unassembled WGS sequence"/>
</dbReference>
<dbReference type="SUPFAM" id="SSF81296">
    <property type="entry name" value="E set domains"/>
    <property type="match status" value="1"/>
</dbReference>
<dbReference type="Pfam" id="PF09271">
    <property type="entry name" value="LAG1-DNAbind"/>
    <property type="match status" value="1"/>
</dbReference>
<dbReference type="Gene3D" id="2.80.10.50">
    <property type="match status" value="1"/>
</dbReference>
<reference evidence="10 11" key="1">
    <citation type="submission" date="2019-03" db="EMBL/GenBank/DDBJ databases">
        <title>An improved genome assembly of the fluke Schistosoma japonicum.</title>
        <authorList>
            <person name="Hu W."/>
            <person name="Luo F."/>
            <person name="Yin M."/>
            <person name="Mo X."/>
            <person name="Sun C."/>
            <person name="Wu Q."/>
            <person name="Zhu B."/>
            <person name="Xiang M."/>
            <person name="Wang J."/>
            <person name="Wang Y."/>
            <person name="Zhang T."/>
            <person name="Xu B."/>
            <person name="Zheng H."/>
            <person name="Feng Z."/>
        </authorList>
    </citation>
    <scope>NUCLEOTIDE SEQUENCE [LARGE SCALE GENOMIC DNA]</scope>
    <source>
        <strain evidence="10">HuSjv2</strain>
        <tissue evidence="10">Worms</tissue>
    </source>
</reference>
<evidence type="ECO:0000256" key="7">
    <source>
        <dbReference type="SAM" id="MobiDB-lite"/>
    </source>
</evidence>
<feature type="region of interest" description="Disordered" evidence="7">
    <location>
        <begin position="577"/>
        <end position="598"/>
    </location>
</feature>
<feature type="compositionally biased region" description="Polar residues" evidence="7">
    <location>
        <begin position="758"/>
        <end position="771"/>
    </location>
</feature>
<dbReference type="GO" id="GO:0001228">
    <property type="term" value="F:DNA-binding transcription activator activity, RNA polymerase II-specific"/>
    <property type="evidence" value="ECO:0007669"/>
    <property type="project" value="InterPro"/>
</dbReference>
<sequence length="1618" mass="181519">MIDLVFQCQKEQHKSHNNHTGNNENVPTGTITCKDMILRSNNSPLLKHQSIMQELNESNPKKKFKTQLMSPSSTTCHYSPRSLQQSNAAKLRGLKQNEPTNEIISNLNFQYMQKDKTNYELDAPHNPLTFYSNLSKISNKEANGNKSQWNDQRKRIYALGTRKSKKNLQCTSKHVNRFNANNLIDLKSKLSKRELFDINVPNKIMKCCIDRNTQIETTQRENKSLSDGLLYQLENTSNNSNDDDIRRSKITEAINTIYRTYAFNHFKTFTDYSNDNTESNAKDILPPISSLEDTNQIIPSNCVIRKMDYPSSSIKLFPSFQLSPSQVKCAHLNNNGVEKLSAKQNSRSLQKLSNAILSYNHAGDTTQLNYFNPYTSMNSTDMPLDLRNPLQNDFSNMFSKNNQNNKNDKLNTDNEKSDKMYSLAENSNSIELWSAVLSWINRKHHEYSRIIQISQPSSLASIDQMNFMNTSNRSGPYINYHHMPNSQSNLNPLFHSNMAYPSLLITPSASNPASPIFPPPPTTTVSGNILTSSSHPVNSITSVVYPSAAAAVASASSQSLSSSVYDHFYAEISSGNITSNSNANTHHDQYSNNNPYDSNCTLHTEDSLRNESASTSYRNSNVTGPHLPISGYSEITRACPLTSNYLFDQLQTTSLFPASSYSTDVKLENQSISDRLFLDQQLSKLVDKEEKVLQQQDQGNNSNHIDFFNARVLPSENSVDRLSLDNQQFVLRSSLSSSASSSSSSSVSSSETYMNSSLQQVDRNTNEHSNNSKLYSSEFTQFSKTFQLGACESVSRHNNPLILTSLKELQHDESRLFNLPNHLLINNNNDQSTIKCTAHDTAINTAANNNNNKLYSESLKPLSVPIFDEHYRQVNVNRTDHSKTVDHIQSDILQPAKLLSKTEENMYNLPSISSSALLLTNRFKENDNINITTTVSSSGSIGGVINSTGCCESLSILTRDMMRAYLIDRHDQILIILHAKVAQKSYGTEKRFFCPPPCVYLRGKGWGLPFGQTASHSESIPGSSHEHVEKMDLKNYSTNNARSYSLQNDNSSGSIVATPTPGPSTSSSCIGEQSQILAFMGIGGSTTPVEMIQLNLDDGRDYSNAKTLFISDSDKRKYFMLTLKMFYKNGKDLGQFHSRRIKVISKPSKKKQSLKNTDLCIASGTKIALFNRLRSQTVSTRYLHVEEASFHASSSRWGSFTINLLADDQDEAEQFTVQDGYIHYGHTVKLVCSETGMALPRLIVRKVDKTTVLLDADDPVSQLHKCAFHLKDTDRMYLCLSQDKIVQLPSTPCDENPFREKINDAASWTIISTDRAEYRWFEPSHLPNSYRTVDGQIKSITPPSSCLTPVTPVPTVRDMRVNGGGDVAMLEIIGENFSPRHQVWFGDVPTQTFYRCEELILCFVPNISEFHRDWTYIQKTLEVPISLVRQDGIIYASGLTFTYHPESGPRQHCQPALEIIRAASIAAAAAAAAAASSSALSTSSKLLLEPTCSSRSDVSTSIECINNAQIHSAEFNLPQHHNESTCLDNSFLTSVSSSSQMISRVNNCNSYYEEETFNQQNNHISLHHHQQQQHQLQQLQQPHQHNDSQEHRILRNSNMNSNSLTTSDSLFYIPVNTS</sequence>
<protein>
    <submittedName>
        <fullName evidence="10">Suppressor of hairless protein isoform 4</fullName>
    </submittedName>
</protein>
<feature type="domain" description="Beta-trefoil DNA-binding" evidence="9">
    <location>
        <begin position="1159"/>
        <end position="1308"/>
    </location>
</feature>
<comment type="subcellular location">
    <subcellularLocation>
        <location evidence="1">Nucleus</location>
    </subcellularLocation>
</comment>
<keyword evidence="11" id="KW-1185">Reference proteome</keyword>
<dbReference type="InterPro" id="IPR013783">
    <property type="entry name" value="Ig-like_fold"/>
</dbReference>
<dbReference type="Gene3D" id="2.60.40.10">
    <property type="entry name" value="Immunoglobulins"/>
    <property type="match status" value="1"/>
</dbReference>
<evidence type="ECO:0000313" key="11">
    <source>
        <dbReference type="Proteomes" id="UP000311919"/>
    </source>
</evidence>
<evidence type="ECO:0000256" key="1">
    <source>
        <dbReference type="ARBA" id="ARBA00004123"/>
    </source>
</evidence>
<dbReference type="Pfam" id="PF20144">
    <property type="entry name" value="TIG_SUH"/>
    <property type="match status" value="1"/>
</dbReference>
<dbReference type="InterPro" id="IPR037095">
    <property type="entry name" value="RBP-J/Cbf11_DNA-bd_sf"/>
</dbReference>
<evidence type="ECO:0000313" key="10">
    <source>
        <dbReference type="EMBL" id="TNN20447.1"/>
    </source>
</evidence>
<dbReference type="InterPro" id="IPR015351">
    <property type="entry name" value="RBP-J/Cbf11/Cbf12_DNA-bd"/>
</dbReference>
<comment type="caution">
    <text evidence="10">The sequence shown here is derived from an EMBL/GenBank/DDBJ whole genome shotgun (WGS) entry which is preliminary data.</text>
</comment>
<dbReference type="SMART" id="SM01267">
    <property type="entry name" value="LAG1_DNAbind"/>
    <property type="match status" value="1"/>
</dbReference>
<dbReference type="InterPro" id="IPR038007">
    <property type="entry name" value="RBP-Jkappa_IPT"/>
</dbReference>
<dbReference type="OrthoDB" id="5600360at2759"/>
<dbReference type="InterPro" id="IPR014756">
    <property type="entry name" value="Ig_E-set"/>
</dbReference>
<evidence type="ECO:0000256" key="5">
    <source>
        <dbReference type="ARBA" id="ARBA00023163"/>
    </source>
</evidence>
<dbReference type="GO" id="GO:0005634">
    <property type="term" value="C:nucleus"/>
    <property type="evidence" value="ECO:0007669"/>
    <property type="project" value="UniProtKB-SubCell"/>
</dbReference>
<keyword evidence="5" id="KW-0804">Transcription</keyword>
<dbReference type="PANTHER" id="PTHR10665">
    <property type="entry name" value="RECOMBINING BINDING PROTEIN SUPPRESSOR OF HAIRLESS"/>
    <property type="match status" value="1"/>
</dbReference>
<proteinExistence type="inferred from homology"/>
<comment type="similarity">
    <text evidence="2">Belongs to the Su(H) family.</text>
</comment>
<accession>A0A4Z2DVF8</accession>
<evidence type="ECO:0000259" key="9">
    <source>
        <dbReference type="SMART" id="SM01268"/>
    </source>
</evidence>
<feature type="region of interest" description="Disordered" evidence="7">
    <location>
        <begin position="1565"/>
        <end position="1590"/>
    </location>
</feature>
<evidence type="ECO:0000256" key="6">
    <source>
        <dbReference type="ARBA" id="ARBA00023242"/>
    </source>
</evidence>
<feature type="domain" description="RBP-J/Cbf11/Cbf12 DNA binding" evidence="8">
    <location>
        <begin position="973"/>
        <end position="1158"/>
    </location>
</feature>
<keyword evidence="3" id="KW-0805">Transcription regulation</keyword>
<dbReference type="InterPro" id="IPR036358">
    <property type="entry name" value="BTD_sf"/>
</dbReference>